<evidence type="ECO:0000256" key="1">
    <source>
        <dbReference type="SAM" id="Phobius"/>
    </source>
</evidence>
<dbReference type="Pfam" id="PF04773">
    <property type="entry name" value="FecR"/>
    <property type="match status" value="1"/>
</dbReference>
<feature type="domain" description="FecR protein" evidence="2">
    <location>
        <begin position="109"/>
        <end position="199"/>
    </location>
</feature>
<dbReference type="AlphaFoldDB" id="A0A4R1GAD9"/>
<evidence type="ECO:0000259" key="2">
    <source>
        <dbReference type="Pfam" id="PF04773"/>
    </source>
</evidence>
<feature type="transmembrane region" description="Helical" evidence="1">
    <location>
        <begin position="79"/>
        <end position="100"/>
    </location>
</feature>
<dbReference type="EMBL" id="SMFU01000012">
    <property type="protein sequence ID" value="TCK03671.1"/>
    <property type="molecule type" value="Genomic_DNA"/>
</dbReference>
<dbReference type="InterPro" id="IPR006860">
    <property type="entry name" value="FecR"/>
</dbReference>
<dbReference type="RefSeq" id="WP_132296590.1">
    <property type="nucleotide sequence ID" value="NZ_SMFU01000012.1"/>
</dbReference>
<sequence>MSRLSRDQIAQAADWMARLWSEDATDADEQACQRWRQASAENERAWQCLQQAQARFDGLPAGAGARVLGRSRQLSRRKFLSLVGLGLGAGVLGLGGTGHLPRSAGDNHLATATGEIRHLFLSDGSELNINTATELDLDIDARQRLIRLQQGQIMLSANQAQTPFRILTAEGSLETAGPARLDLYRSEQQTRIELYQGSARLISASGSSLALSPGQSTRLIGTSIAAPVAANADTSAWTEGRLVAEQMPVDRFIHELARYRSGILRADPALNQLKVSGVFSVRDTDRALDQLSRILPVSITYLTPFLVNVSHA</sequence>
<dbReference type="InterPro" id="IPR032623">
    <property type="entry name" value="FecR_N"/>
</dbReference>
<dbReference type="InterPro" id="IPR012373">
    <property type="entry name" value="Ferrdict_sens_TM"/>
</dbReference>
<reference evidence="4 5" key="1">
    <citation type="submission" date="2019-03" db="EMBL/GenBank/DDBJ databases">
        <title>Genomic Encyclopedia of Archaeal and Bacterial Type Strains, Phase II (KMG-II): from individual species to whole genera.</title>
        <authorList>
            <person name="Goeker M."/>
        </authorList>
    </citation>
    <scope>NUCLEOTIDE SEQUENCE [LARGE SCALE GENOMIC DNA]</scope>
    <source>
        <strain evidence="4 5">DSM 27697</strain>
    </source>
</reference>
<dbReference type="OrthoDB" id="7032198at2"/>
<keyword evidence="5" id="KW-1185">Reference proteome</keyword>
<keyword evidence="1" id="KW-1133">Transmembrane helix</keyword>
<name>A0A4R1GAD9_9GAMM</name>
<evidence type="ECO:0000313" key="5">
    <source>
        <dbReference type="Proteomes" id="UP000294546"/>
    </source>
</evidence>
<dbReference type="PIRSF" id="PIRSF018266">
    <property type="entry name" value="FecR"/>
    <property type="match status" value="1"/>
</dbReference>
<accession>A0A4R1GAD9</accession>
<protein>
    <submittedName>
        <fullName evidence="4">FecR family protein</fullName>
    </submittedName>
</protein>
<proteinExistence type="predicted"/>
<evidence type="ECO:0000313" key="4">
    <source>
        <dbReference type="EMBL" id="TCK03671.1"/>
    </source>
</evidence>
<keyword evidence="1" id="KW-0812">Transmembrane</keyword>
<keyword evidence="1" id="KW-0472">Membrane</keyword>
<dbReference type="GO" id="GO:0016989">
    <property type="term" value="F:sigma factor antagonist activity"/>
    <property type="evidence" value="ECO:0007669"/>
    <property type="project" value="TreeGrafter"/>
</dbReference>
<organism evidence="4 5">
    <name type="scientific">Marinobacterium mangrovicola</name>
    <dbReference type="NCBI Taxonomy" id="1476959"/>
    <lineage>
        <taxon>Bacteria</taxon>
        <taxon>Pseudomonadati</taxon>
        <taxon>Pseudomonadota</taxon>
        <taxon>Gammaproteobacteria</taxon>
        <taxon>Oceanospirillales</taxon>
        <taxon>Oceanospirillaceae</taxon>
        <taxon>Marinobacterium</taxon>
    </lineage>
</organism>
<dbReference type="Gene3D" id="2.60.120.1440">
    <property type="match status" value="1"/>
</dbReference>
<comment type="caution">
    <text evidence="4">The sequence shown here is derived from an EMBL/GenBank/DDBJ whole genome shotgun (WGS) entry which is preliminary data.</text>
</comment>
<dbReference type="Pfam" id="PF16220">
    <property type="entry name" value="DUF4880"/>
    <property type="match status" value="1"/>
</dbReference>
<feature type="domain" description="FecR N-terminal" evidence="3">
    <location>
        <begin position="11"/>
        <end position="51"/>
    </location>
</feature>
<gene>
    <name evidence="4" type="ORF">CLV83_3945</name>
</gene>
<dbReference type="PANTHER" id="PTHR30273">
    <property type="entry name" value="PERIPLASMIC SIGNAL SENSOR AND SIGMA FACTOR ACTIVATOR FECR-RELATED"/>
    <property type="match status" value="1"/>
</dbReference>
<evidence type="ECO:0000259" key="3">
    <source>
        <dbReference type="Pfam" id="PF16220"/>
    </source>
</evidence>
<dbReference type="PANTHER" id="PTHR30273:SF2">
    <property type="entry name" value="PROTEIN FECR"/>
    <property type="match status" value="1"/>
</dbReference>
<dbReference type="Proteomes" id="UP000294546">
    <property type="component" value="Unassembled WGS sequence"/>
</dbReference>